<organism evidence="1 2">
    <name type="scientific">Banduia mediterranea</name>
    <dbReference type="NCBI Taxonomy" id="3075609"/>
    <lineage>
        <taxon>Bacteria</taxon>
        <taxon>Pseudomonadati</taxon>
        <taxon>Pseudomonadota</taxon>
        <taxon>Gammaproteobacteria</taxon>
        <taxon>Nevskiales</taxon>
        <taxon>Algiphilaceae</taxon>
        <taxon>Banduia</taxon>
    </lineage>
</organism>
<dbReference type="InterPro" id="IPR014942">
    <property type="entry name" value="AbiEii"/>
</dbReference>
<sequence>MTDRPAKDRAASIRARLLNIARQRGEDFQITLRNYLFERFLYRLAASELRERFVLKGAMLLRLWADQPYRATVDLDLLSRGNSDPASVAGDIAAICRVEAPDDAVVFDPASIVAEPIRAEQEYAGVRVTFEARLGTIRDRLQVDIGFGDALWPYPEELVYPVVLDDPAPVLRVYRPETVIAESTIWRTRSASTKPCWSSRYVGRLPAEGRRFRSKHRLG</sequence>
<dbReference type="GO" id="GO:0016740">
    <property type="term" value="F:transferase activity"/>
    <property type="evidence" value="ECO:0007669"/>
    <property type="project" value="UniProtKB-KW"/>
</dbReference>
<keyword evidence="2" id="KW-1185">Reference proteome</keyword>
<dbReference type="Pfam" id="PF08843">
    <property type="entry name" value="AbiEii"/>
    <property type="match status" value="1"/>
</dbReference>
<accession>A0ABU2WL65</accession>
<protein>
    <submittedName>
        <fullName evidence="1">Nucleotidyl transferase AbiEii/AbiGii toxin family protein</fullName>
    </submittedName>
</protein>
<name>A0ABU2WL65_9GAMM</name>
<dbReference type="EMBL" id="JAVRIC010000023">
    <property type="protein sequence ID" value="MDT0498611.1"/>
    <property type="molecule type" value="Genomic_DNA"/>
</dbReference>
<keyword evidence="1" id="KW-0808">Transferase</keyword>
<dbReference type="Proteomes" id="UP001254608">
    <property type="component" value="Unassembled WGS sequence"/>
</dbReference>
<dbReference type="RefSeq" id="WP_311366021.1">
    <property type="nucleotide sequence ID" value="NZ_JAVRIC010000023.1"/>
</dbReference>
<reference evidence="1 2" key="1">
    <citation type="submission" date="2023-09" db="EMBL/GenBank/DDBJ databases">
        <authorList>
            <person name="Rey-Velasco X."/>
        </authorList>
    </citation>
    <scope>NUCLEOTIDE SEQUENCE [LARGE SCALE GENOMIC DNA]</scope>
    <source>
        <strain evidence="1 2">W345</strain>
    </source>
</reference>
<proteinExistence type="predicted"/>
<evidence type="ECO:0000313" key="1">
    <source>
        <dbReference type="EMBL" id="MDT0498611.1"/>
    </source>
</evidence>
<comment type="caution">
    <text evidence="1">The sequence shown here is derived from an EMBL/GenBank/DDBJ whole genome shotgun (WGS) entry which is preliminary data.</text>
</comment>
<gene>
    <name evidence="1" type="ORF">RM530_14770</name>
</gene>
<evidence type="ECO:0000313" key="2">
    <source>
        <dbReference type="Proteomes" id="UP001254608"/>
    </source>
</evidence>